<dbReference type="AlphaFoldDB" id="A0A060C781"/>
<reference evidence="1" key="1">
    <citation type="journal article" date="2013" name="Environ. Microbiol.">
        <title>Seasonally variable intestinal metagenomes of the red palm weevil (Rhynchophorus ferrugineus).</title>
        <authorList>
            <person name="Jia S."/>
            <person name="Zhang X."/>
            <person name="Zhang G."/>
            <person name="Yin A."/>
            <person name="Zhang S."/>
            <person name="Li F."/>
            <person name="Wang L."/>
            <person name="Zhao D."/>
            <person name="Yun Q."/>
            <person name="Tala"/>
            <person name="Wang J."/>
            <person name="Sun G."/>
            <person name="Baabdullah M."/>
            <person name="Yu X."/>
            <person name="Hu S."/>
            <person name="Al-Mssallem I.S."/>
            <person name="Yu J."/>
        </authorList>
    </citation>
    <scope>NUCLEOTIDE SEQUENCE</scope>
</reference>
<accession>A0A060C781</accession>
<dbReference type="EMBL" id="KF121326">
    <property type="protein sequence ID" value="AIA88611.1"/>
    <property type="molecule type" value="Genomic_DNA"/>
</dbReference>
<dbReference type="SUPFAM" id="SSF51556">
    <property type="entry name" value="Metallo-dependent hydrolases"/>
    <property type="match status" value="1"/>
</dbReference>
<name>A0A060C781_9LACO</name>
<organism evidence="1">
    <name type="scientific">uncultured Pediococcus sp</name>
    <dbReference type="NCBI Taxonomy" id="165192"/>
    <lineage>
        <taxon>Bacteria</taxon>
        <taxon>Bacillati</taxon>
        <taxon>Bacillota</taxon>
        <taxon>Bacilli</taxon>
        <taxon>Lactobacillales</taxon>
        <taxon>Lactobacillaceae</taxon>
        <taxon>Pediococcus</taxon>
        <taxon>environmental samples</taxon>
    </lineage>
</organism>
<sequence length="100" mass="11033">MAHVGAQNPQYLCDPDYELYRRWQDSADGLIRRSALAPERTGSVSYISKIVNDGIVAAIAHTDATYEQTLAAVDAGATSLCIPITVCEAYTSRARRCRRR</sequence>
<evidence type="ECO:0000313" key="1">
    <source>
        <dbReference type="EMBL" id="AIA88611.1"/>
    </source>
</evidence>
<feature type="non-terminal residue" evidence="1">
    <location>
        <position position="100"/>
    </location>
</feature>
<protein>
    <submittedName>
        <fullName evidence="1">CAZy families CE9 protein</fullName>
    </submittedName>
</protein>
<dbReference type="Gene3D" id="3.20.20.140">
    <property type="entry name" value="Metal-dependent hydrolases"/>
    <property type="match status" value="1"/>
</dbReference>
<dbReference type="InterPro" id="IPR032466">
    <property type="entry name" value="Metal_Hydrolase"/>
</dbReference>
<proteinExistence type="predicted"/>